<comment type="subcellular location">
    <subcellularLocation>
        <location evidence="1">Membrane</location>
        <topology evidence="1">Multi-pass membrane protein</topology>
    </subcellularLocation>
</comment>
<feature type="transmembrane region" description="Helical" evidence="7">
    <location>
        <begin position="56"/>
        <end position="73"/>
    </location>
</feature>
<dbReference type="PANTHER" id="PTHR42810:SF1">
    <property type="entry name" value="PURINE PERMEASE YWDJ-RELATED"/>
    <property type="match status" value="1"/>
</dbReference>
<evidence type="ECO:0000313" key="8">
    <source>
        <dbReference type="EMBL" id="CVK20320.1"/>
    </source>
</evidence>
<gene>
    <name evidence="8" type="primary">ywdJ</name>
    <name evidence="8" type="ORF">SSPH_02988</name>
</gene>
<feature type="transmembrane region" description="Helical" evidence="7">
    <location>
        <begin position="405"/>
        <end position="425"/>
    </location>
</feature>
<feature type="transmembrane region" description="Helical" evidence="7">
    <location>
        <begin position="312"/>
        <end position="334"/>
    </location>
</feature>
<protein>
    <submittedName>
        <fullName evidence="8">Purine permease YwdJ</fullName>
    </submittedName>
</protein>
<dbReference type="Proteomes" id="UP000245702">
    <property type="component" value="Unassembled WGS sequence"/>
</dbReference>
<feature type="transmembrane region" description="Helical" evidence="7">
    <location>
        <begin position="103"/>
        <end position="122"/>
    </location>
</feature>
<evidence type="ECO:0000256" key="4">
    <source>
        <dbReference type="ARBA" id="ARBA00022692"/>
    </source>
</evidence>
<dbReference type="InterPro" id="IPR006043">
    <property type="entry name" value="NCS2"/>
</dbReference>
<dbReference type="RefSeq" id="WP_075756955.1">
    <property type="nucleotide sequence ID" value="NZ_CP146991.1"/>
</dbReference>
<comment type="caution">
    <text evidence="8">The sequence shown here is derived from an EMBL/GenBank/DDBJ whole genome shotgun (WGS) entry which is preliminary data.</text>
</comment>
<proteinExistence type="inferred from homology"/>
<feature type="transmembrane region" description="Helical" evidence="7">
    <location>
        <begin position="190"/>
        <end position="210"/>
    </location>
</feature>
<feature type="transmembrane region" description="Helical" evidence="7">
    <location>
        <begin position="373"/>
        <end position="393"/>
    </location>
</feature>
<keyword evidence="5 7" id="KW-1133">Transmembrane helix</keyword>
<feature type="transmembrane region" description="Helical" evidence="7">
    <location>
        <begin position="21"/>
        <end position="44"/>
    </location>
</feature>
<keyword evidence="4 7" id="KW-0812">Transmembrane</keyword>
<evidence type="ECO:0000256" key="7">
    <source>
        <dbReference type="SAM" id="Phobius"/>
    </source>
</evidence>
<comment type="similarity">
    <text evidence="2">Belongs to the nucleobase:cation symporter-2 (NCS2) (TC 2.A.40) family.</text>
</comment>
<feature type="transmembrane region" description="Helical" evidence="7">
    <location>
        <begin position="222"/>
        <end position="247"/>
    </location>
</feature>
<name>A0ABM9W5A8_9FIRM</name>
<feature type="transmembrane region" description="Helical" evidence="7">
    <location>
        <begin position="161"/>
        <end position="178"/>
    </location>
</feature>
<evidence type="ECO:0000256" key="1">
    <source>
        <dbReference type="ARBA" id="ARBA00004141"/>
    </source>
</evidence>
<organism evidence="8 9">
    <name type="scientific">Sporomusa sphaeroides DSM 2875</name>
    <dbReference type="NCBI Taxonomy" id="1337886"/>
    <lineage>
        <taxon>Bacteria</taxon>
        <taxon>Bacillati</taxon>
        <taxon>Bacillota</taxon>
        <taxon>Negativicutes</taxon>
        <taxon>Selenomonadales</taxon>
        <taxon>Sporomusaceae</taxon>
        <taxon>Sporomusa</taxon>
    </lineage>
</organism>
<feature type="transmembrane region" description="Helical" evidence="7">
    <location>
        <begin position="80"/>
        <end position="97"/>
    </location>
</feature>
<sequence>METVKFKYLLDDHLPPAETAVYGLQWFLVTVPCIIILGAIAGGIADGDSAAGQLRYLQKLFFLTGLIMLVQVLRGHRLPLIVGPAAVLLSGIVATQATTGGAAYFSMALCGLVLAGLSWFKLLHRLSRLFTVRIVGIVLLLIAFTLLPTILNLITAGSDNPFTQLAFAMIMILLLLLGQRLLPDILKSTLVAWALLVGSLAYYTLVAGAWPQTAPTPAAAGGWQLAVAGFQFDSVVFISFLFCFLALTANDLGSIQSIAGLLGVTDAAKRSNDGLFVTGLGNALAGLLGVIGPVNYSLSSGIMLATGCASRFPLAVAAGALIIVAFIPAIISVFSYVPPVVIGSLLCFIMCSQVAAGMLVLGKDLETSGFETGMIVGLSLMLGTLAAFLPAQVTTAIPAVVRPLVTNGFVVGITAALLLEHVIYAQTGSKAKQRR</sequence>
<keyword evidence="3" id="KW-0813">Transport</keyword>
<evidence type="ECO:0000256" key="2">
    <source>
        <dbReference type="ARBA" id="ARBA00008821"/>
    </source>
</evidence>
<feature type="transmembrane region" description="Helical" evidence="7">
    <location>
        <begin position="134"/>
        <end position="155"/>
    </location>
</feature>
<keyword evidence="9" id="KW-1185">Reference proteome</keyword>
<dbReference type="NCBIfam" id="NF037981">
    <property type="entry name" value="NCS2_1"/>
    <property type="match status" value="1"/>
</dbReference>
<evidence type="ECO:0000256" key="6">
    <source>
        <dbReference type="ARBA" id="ARBA00023136"/>
    </source>
</evidence>
<dbReference type="Pfam" id="PF00860">
    <property type="entry name" value="Xan_ur_permease"/>
    <property type="match status" value="1"/>
</dbReference>
<evidence type="ECO:0000256" key="5">
    <source>
        <dbReference type="ARBA" id="ARBA00022989"/>
    </source>
</evidence>
<keyword evidence="6 7" id="KW-0472">Membrane</keyword>
<evidence type="ECO:0000256" key="3">
    <source>
        <dbReference type="ARBA" id="ARBA00022448"/>
    </source>
</evidence>
<accession>A0ABM9W5A8</accession>
<dbReference type="PANTHER" id="PTHR42810">
    <property type="entry name" value="PURINE PERMEASE C1399.01C-RELATED"/>
    <property type="match status" value="1"/>
</dbReference>
<reference evidence="8 9" key="1">
    <citation type="submission" date="2016-01" db="EMBL/GenBank/DDBJ databases">
        <authorList>
            <person name="Brown R."/>
        </authorList>
    </citation>
    <scope>NUCLEOTIDE SEQUENCE [LARGE SCALE GENOMIC DNA]</scope>
    <source>
        <strain evidence="8">Sporomusa sphaeroides DSM 2875</strain>
    </source>
</reference>
<evidence type="ECO:0000313" key="9">
    <source>
        <dbReference type="Proteomes" id="UP000245702"/>
    </source>
</evidence>
<feature type="transmembrane region" description="Helical" evidence="7">
    <location>
        <begin position="340"/>
        <end position="361"/>
    </location>
</feature>
<dbReference type="EMBL" id="FCOW01000017">
    <property type="protein sequence ID" value="CVK20320.1"/>
    <property type="molecule type" value="Genomic_DNA"/>
</dbReference>